<organism evidence="1 2">
    <name type="scientific">Nicotiana tabacum</name>
    <name type="common">Common tobacco</name>
    <dbReference type="NCBI Taxonomy" id="4097"/>
    <lineage>
        <taxon>Eukaryota</taxon>
        <taxon>Viridiplantae</taxon>
        <taxon>Streptophyta</taxon>
        <taxon>Embryophyta</taxon>
        <taxon>Tracheophyta</taxon>
        <taxon>Spermatophyta</taxon>
        <taxon>Magnoliopsida</taxon>
        <taxon>eudicotyledons</taxon>
        <taxon>Gunneridae</taxon>
        <taxon>Pentapetalae</taxon>
        <taxon>asterids</taxon>
        <taxon>lamiids</taxon>
        <taxon>Solanales</taxon>
        <taxon>Solanaceae</taxon>
        <taxon>Nicotianoideae</taxon>
        <taxon>Nicotianeae</taxon>
        <taxon>Nicotiana</taxon>
    </lineage>
</organism>
<dbReference type="RefSeq" id="XP_075080411.1">
    <property type="nucleotide sequence ID" value="XM_075224310.1"/>
</dbReference>
<protein>
    <submittedName>
        <fullName evidence="2">Uncharacterized protein LOC142165921</fullName>
    </submittedName>
</protein>
<evidence type="ECO:0000313" key="2">
    <source>
        <dbReference type="RefSeq" id="XP_075080411.1"/>
    </source>
</evidence>
<sequence>MYFNNSGNRKGIGFQKENTPYNPHNKYVTVPDNWLCTHCGNNGHFKENWQDRVQSVQKNKVFTEKVTTKEGPVRGSTLQWIMDSGCSKHMIGSTMDFLSLKALQERNVSFEKWGGYILGNKVEFLSKVCTFTNLVTGEVVLVAKRYKNIYVADFESLQAGDMRCLKSVDDDAEHWHRILGHASFSLLNKLIQKDLVRALPNSRFTWTLFLRTKDETFEVFVAFVKKIQVKMELKVACIISDHGTKFDNAKFDESLLNKIPYELINGKKPKITHLRTFGCKCYVLNNGKDQLEKFDAKSDEGILLGYSPQSKAYKVYNKRAYCVEGSVHVLFNETPSSNKEGNSDDQDNEPLLVPGKYLMFQMGRLI</sequence>
<evidence type="ECO:0000313" key="1">
    <source>
        <dbReference type="Proteomes" id="UP000790787"/>
    </source>
</evidence>
<reference evidence="2" key="2">
    <citation type="submission" date="2025-08" db="UniProtKB">
        <authorList>
            <consortium name="RefSeq"/>
        </authorList>
    </citation>
    <scope>IDENTIFICATION</scope>
    <source>
        <tissue evidence="2">Leaf</tissue>
    </source>
</reference>
<gene>
    <name evidence="2" type="primary">LOC142165921</name>
</gene>
<proteinExistence type="predicted"/>
<name>A0AC58S602_TOBAC</name>
<keyword evidence="1" id="KW-1185">Reference proteome</keyword>
<reference evidence="1" key="1">
    <citation type="journal article" date="2014" name="Nat. Commun.">
        <title>The tobacco genome sequence and its comparison with those of tomato and potato.</title>
        <authorList>
            <person name="Sierro N."/>
            <person name="Battey J.N."/>
            <person name="Ouadi S."/>
            <person name="Bakaher N."/>
            <person name="Bovet L."/>
            <person name="Willig A."/>
            <person name="Goepfert S."/>
            <person name="Peitsch M.C."/>
            <person name="Ivanov N.V."/>
        </authorList>
    </citation>
    <scope>NUCLEOTIDE SEQUENCE [LARGE SCALE GENOMIC DNA]</scope>
</reference>
<dbReference type="Proteomes" id="UP000790787">
    <property type="component" value="Chromosome 11"/>
</dbReference>
<accession>A0AC58S602</accession>